<dbReference type="InterPro" id="IPR011576">
    <property type="entry name" value="Pyridox_Oxase_N"/>
</dbReference>
<evidence type="ECO:0000256" key="1">
    <source>
        <dbReference type="ARBA" id="ARBA00023002"/>
    </source>
</evidence>
<dbReference type="PANTHER" id="PTHR35176">
    <property type="entry name" value="HEME OXYGENASE HI_0854-RELATED"/>
    <property type="match status" value="1"/>
</dbReference>
<gene>
    <name evidence="3" type="ORF">DPM19_23580</name>
</gene>
<dbReference type="OrthoDB" id="157302at2"/>
<evidence type="ECO:0000313" key="3">
    <source>
        <dbReference type="EMBL" id="RAY12586.1"/>
    </source>
</evidence>
<protein>
    <submittedName>
        <fullName evidence="3">Pyridoxamine 5'-phosphate oxidase family protein</fullName>
    </submittedName>
</protein>
<dbReference type="PANTHER" id="PTHR35176:SF4">
    <property type="entry name" value="PYRIDOXAMINE 5'-PHOSPHATE OXIDASE-RELATED FMN-BINDING"/>
    <property type="match status" value="1"/>
</dbReference>
<proteinExistence type="predicted"/>
<feature type="domain" description="Pyridoxamine 5'-phosphate oxidase N-terminal" evidence="2">
    <location>
        <begin position="28"/>
        <end position="132"/>
    </location>
</feature>
<dbReference type="InterPro" id="IPR052019">
    <property type="entry name" value="F420H2_bilvrd_red/Heme_oxyg"/>
</dbReference>
<dbReference type="GO" id="GO:0070967">
    <property type="term" value="F:coenzyme F420 binding"/>
    <property type="evidence" value="ECO:0007669"/>
    <property type="project" value="TreeGrafter"/>
</dbReference>
<dbReference type="Pfam" id="PF01243">
    <property type="entry name" value="PNPOx_N"/>
    <property type="match status" value="1"/>
</dbReference>
<dbReference type="Gene3D" id="2.30.110.10">
    <property type="entry name" value="Electron Transport, Fmn-binding Protein, Chain A"/>
    <property type="match status" value="1"/>
</dbReference>
<dbReference type="SUPFAM" id="SSF50475">
    <property type="entry name" value="FMN-binding split barrel"/>
    <property type="match status" value="1"/>
</dbReference>
<dbReference type="Proteomes" id="UP000251891">
    <property type="component" value="Unassembled WGS sequence"/>
</dbReference>
<dbReference type="InterPro" id="IPR012349">
    <property type="entry name" value="Split_barrel_FMN-bd"/>
</dbReference>
<evidence type="ECO:0000313" key="4">
    <source>
        <dbReference type="Proteomes" id="UP000251891"/>
    </source>
</evidence>
<keyword evidence="4" id="KW-1185">Reference proteome</keyword>
<dbReference type="AlphaFoldDB" id="A0A365H0M3"/>
<evidence type="ECO:0000259" key="2">
    <source>
        <dbReference type="Pfam" id="PF01243"/>
    </source>
</evidence>
<accession>A0A365H0M3</accession>
<dbReference type="RefSeq" id="WP_111870193.1">
    <property type="nucleotide sequence ID" value="NZ_QLYX01000012.1"/>
</dbReference>
<comment type="caution">
    <text evidence="3">The sequence shown here is derived from an EMBL/GenBank/DDBJ whole genome shotgun (WGS) entry which is preliminary data.</text>
</comment>
<dbReference type="GO" id="GO:0005829">
    <property type="term" value="C:cytosol"/>
    <property type="evidence" value="ECO:0007669"/>
    <property type="project" value="TreeGrafter"/>
</dbReference>
<name>A0A365H0M3_9ACTN</name>
<dbReference type="EMBL" id="QLYX01000012">
    <property type="protein sequence ID" value="RAY12586.1"/>
    <property type="molecule type" value="Genomic_DNA"/>
</dbReference>
<organism evidence="3 4">
    <name type="scientific">Actinomadura craniellae</name>
    <dbReference type="NCBI Taxonomy" id="2231787"/>
    <lineage>
        <taxon>Bacteria</taxon>
        <taxon>Bacillati</taxon>
        <taxon>Actinomycetota</taxon>
        <taxon>Actinomycetes</taxon>
        <taxon>Streptosporangiales</taxon>
        <taxon>Thermomonosporaceae</taxon>
        <taxon>Actinomadura</taxon>
    </lineage>
</organism>
<dbReference type="GO" id="GO:0016627">
    <property type="term" value="F:oxidoreductase activity, acting on the CH-CH group of donors"/>
    <property type="evidence" value="ECO:0007669"/>
    <property type="project" value="TreeGrafter"/>
</dbReference>
<keyword evidence="1" id="KW-0560">Oxidoreductase</keyword>
<reference evidence="3 4" key="1">
    <citation type="submission" date="2018-06" db="EMBL/GenBank/DDBJ databases">
        <title>Actinomadura craniellae sp. nov. isolated from marine sponge Craniella sp.</title>
        <authorList>
            <person name="Li L."/>
            <person name="Xu Q.H."/>
            <person name="Lin H.W."/>
            <person name="Lu Y.H."/>
        </authorList>
    </citation>
    <scope>NUCLEOTIDE SEQUENCE [LARGE SCALE GENOMIC DNA]</scope>
    <source>
        <strain evidence="3 4">LHW63021</strain>
    </source>
</reference>
<sequence length="170" mass="19191">MAKEPFDVELDLRFSREGASAAPWSEGRRLLAEAELYWLTTLRPDGRPHTTPLVAVWHADRMYFCSGPGERKVGNLSGDSRCILMTGCNRLRSGLDIVLEGDAVRVTDDAELGRVAEVYRAKYSEEWHFKVRDGAFHGMVGETWVYALAPVTVFGFGKDEFSQTRWRFAA</sequence>